<protein>
    <submittedName>
        <fullName evidence="2">Lipocalin-like protein</fullName>
    </submittedName>
</protein>
<dbReference type="EMBL" id="PGFA01000001">
    <property type="protein sequence ID" value="PJJ60767.1"/>
    <property type="molecule type" value="Genomic_DNA"/>
</dbReference>
<evidence type="ECO:0000313" key="3">
    <source>
        <dbReference type="Proteomes" id="UP000228535"/>
    </source>
</evidence>
<dbReference type="Proteomes" id="UP000228535">
    <property type="component" value="Unassembled WGS sequence"/>
</dbReference>
<feature type="domain" description="Lipocalin-like" evidence="1">
    <location>
        <begin position="4"/>
        <end position="57"/>
    </location>
</feature>
<dbReference type="OrthoDB" id="9809781at2"/>
<dbReference type="Pfam" id="PF13648">
    <property type="entry name" value="Lipocalin_4"/>
    <property type="match status" value="1"/>
</dbReference>
<gene>
    <name evidence="2" type="ORF">CLV45_2199</name>
</gene>
<accession>A0A2M9BS57</accession>
<evidence type="ECO:0000313" key="2">
    <source>
        <dbReference type="EMBL" id="PJJ60767.1"/>
    </source>
</evidence>
<dbReference type="InterPro" id="IPR024311">
    <property type="entry name" value="Lipocalin-like"/>
</dbReference>
<comment type="caution">
    <text evidence="2">The sequence shown here is derived from an EMBL/GenBank/DDBJ whole genome shotgun (WGS) entry which is preliminary data.</text>
</comment>
<reference evidence="2 3" key="1">
    <citation type="submission" date="2017-11" db="EMBL/GenBank/DDBJ databases">
        <title>Genomic Encyclopedia of Archaeal and Bacterial Type Strains, Phase II (KMG-II): From Individual Species to Whole Genera.</title>
        <authorList>
            <person name="Goeker M."/>
        </authorList>
    </citation>
    <scope>NUCLEOTIDE SEQUENCE [LARGE SCALE GENOMIC DNA]</scope>
    <source>
        <strain evidence="2 3">DSM 11115</strain>
    </source>
</reference>
<name>A0A2M9BS57_9BACT</name>
<sequence length="77" mass="9005">MKVTKTEMTRYDRGKTPNDNPFTYKYKVDGQKLTCTTAGGHTFTMTVKELSGNRFSWHQDDIDPKSFNYTIDMVMQR</sequence>
<keyword evidence="3" id="KW-1185">Reference proteome</keyword>
<organism evidence="2 3">
    <name type="scientific">Hymenobacter chitinivorans DSM 11115</name>
    <dbReference type="NCBI Taxonomy" id="1121954"/>
    <lineage>
        <taxon>Bacteria</taxon>
        <taxon>Pseudomonadati</taxon>
        <taxon>Bacteroidota</taxon>
        <taxon>Cytophagia</taxon>
        <taxon>Cytophagales</taxon>
        <taxon>Hymenobacteraceae</taxon>
        <taxon>Hymenobacter</taxon>
    </lineage>
</organism>
<proteinExistence type="predicted"/>
<dbReference type="AlphaFoldDB" id="A0A2M9BS57"/>
<evidence type="ECO:0000259" key="1">
    <source>
        <dbReference type="Pfam" id="PF13648"/>
    </source>
</evidence>